<organism evidence="3 4">
    <name type="scientific">Chaetoceros tenuissimus</name>
    <dbReference type="NCBI Taxonomy" id="426638"/>
    <lineage>
        <taxon>Eukaryota</taxon>
        <taxon>Sar</taxon>
        <taxon>Stramenopiles</taxon>
        <taxon>Ochrophyta</taxon>
        <taxon>Bacillariophyta</taxon>
        <taxon>Coscinodiscophyceae</taxon>
        <taxon>Chaetocerotophycidae</taxon>
        <taxon>Chaetocerotales</taxon>
        <taxon>Chaetocerotaceae</taxon>
        <taxon>Chaetoceros</taxon>
    </lineage>
</organism>
<dbReference type="EMBL" id="BLLK01000047">
    <property type="protein sequence ID" value="GFH54883.1"/>
    <property type="molecule type" value="Genomic_DNA"/>
</dbReference>
<evidence type="ECO:0000256" key="2">
    <source>
        <dbReference type="SAM" id="MobiDB-lite"/>
    </source>
</evidence>
<comment type="caution">
    <text evidence="3">The sequence shown here is derived from an EMBL/GenBank/DDBJ whole genome shotgun (WGS) entry which is preliminary data.</text>
</comment>
<gene>
    <name evidence="3" type="ORF">CTEN210_11359</name>
</gene>
<feature type="region of interest" description="Disordered" evidence="2">
    <location>
        <begin position="22"/>
        <end position="56"/>
    </location>
</feature>
<proteinExistence type="predicted"/>
<feature type="coiled-coil region" evidence="1">
    <location>
        <begin position="281"/>
        <end position="330"/>
    </location>
</feature>
<sequence length="609" mass="72260">MNDEKGTKTTIHSLMQFLDAYENGATSRYEQTPGTPTNSSDKENYKPNEINSSSSSNQFIWDQVPVVYKESTENVRTKLKQMQADLKKKTQQMNDLQSTLARKRLAGQIKVKKLREEWNTRIEDVKQSISKKEERLKESIGRYRKEVDNLKAKQRKMESAITNLEYSFPSKIREIEAGHLLEVKRQQEKWKQEEKKRLIKKGKDESGIMKKEAAKALEPELKKIIEEHNDNRSRIQSDTDLKIKELRSRLSIEYEDKLKSQKATVDDFASKKLEETDLYYKSNMKQLRTKLERKLREVETASKKDQDEFIESSKGRLNEKRIQYDDMENKYEMDCARDLLLLRKELDESLEQSKFKYECDLSSQKKDFAAKREEWVEQESSKLKHRFEALYQESLNKMKSKHADEIELVKRKLDQKLKEKKEQNRKKLEEELSSLEDKYKLLLRNSTMKHKAVKEELTTISIEEEELKKMLQSEHEQLSQMIHDAIEHEEELEKVTQEQSKKEEALNAKVETRLKDVNQLKAKVQNLVKAKNEVQRKATEEQEILSIEMQSLKNEYDRERSTAEAKIKQIIESKNEDIRKKQQVLLSLKDKYMQFSDRLKKLKEDEILK</sequence>
<reference evidence="3 4" key="1">
    <citation type="journal article" date="2021" name="Sci. Rep.">
        <title>The genome of the diatom Chaetoceros tenuissimus carries an ancient integrated fragment of an extant virus.</title>
        <authorList>
            <person name="Hongo Y."/>
            <person name="Kimura K."/>
            <person name="Takaki Y."/>
            <person name="Yoshida Y."/>
            <person name="Baba S."/>
            <person name="Kobayashi G."/>
            <person name="Nagasaki K."/>
            <person name="Hano T."/>
            <person name="Tomaru Y."/>
        </authorList>
    </citation>
    <scope>NUCLEOTIDE SEQUENCE [LARGE SCALE GENOMIC DNA]</scope>
    <source>
        <strain evidence="3 4">NIES-3715</strain>
    </source>
</reference>
<keyword evidence="1" id="KW-0175">Coiled coil</keyword>
<feature type="coiled-coil region" evidence="1">
    <location>
        <begin position="72"/>
        <end position="160"/>
    </location>
</feature>
<feature type="coiled-coil region" evidence="1">
    <location>
        <begin position="403"/>
        <end position="445"/>
    </location>
</feature>
<evidence type="ECO:0000256" key="1">
    <source>
        <dbReference type="SAM" id="Coils"/>
    </source>
</evidence>
<feature type="coiled-coil region" evidence="1">
    <location>
        <begin position="478"/>
        <end position="605"/>
    </location>
</feature>
<protein>
    <submittedName>
        <fullName evidence="3">Uncharacterized protein</fullName>
    </submittedName>
</protein>
<evidence type="ECO:0000313" key="4">
    <source>
        <dbReference type="Proteomes" id="UP001054902"/>
    </source>
</evidence>
<accession>A0AAD3CZI0</accession>
<evidence type="ECO:0000313" key="3">
    <source>
        <dbReference type="EMBL" id="GFH54883.1"/>
    </source>
</evidence>
<keyword evidence="4" id="KW-1185">Reference proteome</keyword>
<dbReference type="Proteomes" id="UP001054902">
    <property type="component" value="Unassembled WGS sequence"/>
</dbReference>
<name>A0AAD3CZI0_9STRA</name>
<dbReference type="AlphaFoldDB" id="A0AAD3CZI0"/>
<feature type="compositionally biased region" description="Polar residues" evidence="2">
    <location>
        <begin position="24"/>
        <end position="39"/>
    </location>
</feature>